<accession>A0A1Q8R303</accession>
<comment type="caution">
    <text evidence="1">The sequence shown here is derived from an EMBL/GenBank/DDBJ whole genome shotgun (WGS) entry which is preliminary data.</text>
</comment>
<dbReference type="EMBL" id="MLBF01000001">
    <property type="protein sequence ID" value="OLN34005.1"/>
    <property type="molecule type" value="Genomic_DNA"/>
</dbReference>
<sequence>MNSSEVSFSYLTNDQIEEVKALETKFNNSHPNSQETILIAYANPK</sequence>
<organism evidence="1 2">
    <name type="scientific">Desulfosporosinus metallidurans</name>
    <dbReference type="NCBI Taxonomy" id="1888891"/>
    <lineage>
        <taxon>Bacteria</taxon>
        <taxon>Bacillati</taxon>
        <taxon>Bacillota</taxon>
        <taxon>Clostridia</taxon>
        <taxon>Eubacteriales</taxon>
        <taxon>Desulfitobacteriaceae</taxon>
        <taxon>Desulfosporosinus</taxon>
    </lineage>
</organism>
<evidence type="ECO:0000313" key="2">
    <source>
        <dbReference type="Proteomes" id="UP000186102"/>
    </source>
</evidence>
<name>A0A1Q8R303_9FIRM</name>
<gene>
    <name evidence="1" type="ORF">DSOL_0183</name>
</gene>
<reference evidence="1 2" key="1">
    <citation type="submission" date="2016-09" db="EMBL/GenBank/DDBJ databases">
        <title>Complete genome of Desulfosporosinus sp. OL.</title>
        <authorList>
            <person name="Mardanov A."/>
            <person name="Beletsky A."/>
            <person name="Panova A."/>
            <person name="Karnachuk O."/>
            <person name="Ravin N."/>
        </authorList>
    </citation>
    <scope>NUCLEOTIDE SEQUENCE [LARGE SCALE GENOMIC DNA]</scope>
    <source>
        <strain evidence="1 2">OL</strain>
    </source>
</reference>
<dbReference type="AlphaFoldDB" id="A0A1Q8R303"/>
<dbReference type="RefSeq" id="WP_170871408.1">
    <property type="nucleotide sequence ID" value="NZ_MLBF01000001.1"/>
</dbReference>
<keyword evidence="2" id="KW-1185">Reference proteome</keyword>
<dbReference type="Proteomes" id="UP000186102">
    <property type="component" value="Unassembled WGS sequence"/>
</dbReference>
<protein>
    <submittedName>
        <fullName evidence="1">Uncharacterized protein</fullName>
    </submittedName>
</protein>
<evidence type="ECO:0000313" key="1">
    <source>
        <dbReference type="EMBL" id="OLN34005.1"/>
    </source>
</evidence>
<proteinExistence type="predicted"/>